<evidence type="ECO:0000313" key="1">
    <source>
        <dbReference type="EMBL" id="MBX19728.1"/>
    </source>
</evidence>
<organism evidence="1">
    <name type="scientific">Rhizophora mucronata</name>
    <name type="common">Asiatic mangrove</name>
    <dbReference type="NCBI Taxonomy" id="61149"/>
    <lineage>
        <taxon>Eukaryota</taxon>
        <taxon>Viridiplantae</taxon>
        <taxon>Streptophyta</taxon>
        <taxon>Embryophyta</taxon>
        <taxon>Tracheophyta</taxon>
        <taxon>Spermatophyta</taxon>
        <taxon>Magnoliopsida</taxon>
        <taxon>eudicotyledons</taxon>
        <taxon>Gunneridae</taxon>
        <taxon>Pentapetalae</taxon>
        <taxon>rosids</taxon>
        <taxon>fabids</taxon>
        <taxon>Malpighiales</taxon>
        <taxon>Rhizophoraceae</taxon>
        <taxon>Rhizophora</taxon>
    </lineage>
</organism>
<accession>A0A2P2LP24</accession>
<reference evidence="1" key="1">
    <citation type="submission" date="2018-02" db="EMBL/GenBank/DDBJ databases">
        <title>Rhizophora mucronata_Transcriptome.</title>
        <authorList>
            <person name="Meera S.P."/>
            <person name="Sreeshan A."/>
            <person name="Augustine A."/>
        </authorList>
    </citation>
    <scope>NUCLEOTIDE SEQUENCE</scope>
    <source>
        <tissue evidence="1">Leaf</tissue>
    </source>
</reference>
<proteinExistence type="predicted"/>
<sequence>MLHFYSLLCFFTFFLFCVLTTRERVPLSNNTY</sequence>
<dbReference type="AlphaFoldDB" id="A0A2P2LP24"/>
<protein>
    <submittedName>
        <fullName evidence="1">Uncharacterized protein</fullName>
    </submittedName>
</protein>
<dbReference type="EMBL" id="GGEC01039244">
    <property type="protein sequence ID" value="MBX19728.1"/>
    <property type="molecule type" value="Transcribed_RNA"/>
</dbReference>
<name>A0A2P2LP24_RHIMU</name>